<organism evidence="3">
    <name type="scientific">Riboviria sp</name>
    <dbReference type="NCBI Taxonomy" id="2585031"/>
    <lineage>
        <taxon>Viruses</taxon>
        <taxon>Riboviria</taxon>
    </lineage>
</organism>
<dbReference type="GO" id="GO:0016787">
    <property type="term" value="F:hydrolase activity"/>
    <property type="evidence" value="ECO:0007669"/>
    <property type="project" value="UniProtKB-KW"/>
</dbReference>
<protein>
    <submittedName>
        <fullName evidence="3">Uncharacterized protein</fullName>
    </submittedName>
</protein>
<name>A0A8K1WSP1_9VIRU</name>
<feature type="compositionally biased region" description="Low complexity" evidence="2">
    <location>
        <begin position="386"/>
        <end position="399"/>
    </location>
</feature>
<evidence type="ECO:0000313" key="3">
    <source>
        <dbReference type="EMBL" id="UGO57564.1"/>
    </source>
</evidence>
<sequence>MDGFGGTYPVPQTALTVRGVQVNVPQGMFMGGISSYIRGLFQRLCQLTKVWGRMSVLEKAAALASAIVVVRTIYRYFPVELAKKLVYAVIPGLRQLRNLITGKPEVVLDPEVVGTLKTVLESRRQGSEESEMTFPKCQARVGVMRDGQFVVLGSCIRFGDHIVGPDHVLGGEFDRFAYGRQSYISLYGLDRIVLGTDLVAIPLSARDMSTLGLSCCTLALVPDCGAYAQVVGPMGKGTTGNLRNDVRCFGRVVYDGTTLAGYSGSAYTIGTQVAGIHQSGGPVNGGFSASFVWARLKAALRQKPEASEDWLLGQMDAGKVIRWDPSSGDPDEVTISVGGRYSVIERSSMVKAFGKDWDSRLELVPKKRASYESAELTDVSGETPNSQLPGVSSSSQNSQDSARLLLLSTIDAYKKLSSEHRRKFRKSCKLSGIVETTSTQESEQDA</sequence>
<dbReference type="InterPro" id="IPR009003">
    <property type="entry name" value="Peptidase_S1_PA"/>
</dbReference>
<evidence type="ECO:0000256" key="2">
    <source>
        <dbReference type="SAM" id="MobiDB-lite"/>
    </source>
</evidence>
<proteinExistence type="predicted"/>
<feature type="region of interest" description="Disordered" evidence="2">
    <location>
        <begin position="374"/>
        <end position="399"/>
    </location>
</feature>
<keyword evidence="1" id="KW-0378">Hydrolase</keyword>
<accession>A0A8K1WSP1</accession>
<reference evidence="3" key="1">
    <citation type="submission" date="2020-11" db="EMBL/GenBank/DDBJ databases">
        <title>RNA virus dark matter in the feces of wild birds.</title>
        <authorList>
            <person name="Lu X."/>
            <person name="Yang X.S."/>
            <person name="Zhang W."/>
        </authorList>
    </citation>
    <scope>NUCLEOTIDE SEQUENCE</scope>
    <source>
        <strain evidence="3">SiberianRubythroat51con9</strain>
    </source>
</reference>
<dbReference type="EMBL" id="MW239506">
    <property type="protein sequence ID" value="UGO57564.1"/>
    <property type="molecule type" value="Genomic_RNA"/>
</dbReference>
<dbReference type="SUPFAM" id="SSF50494">
    <property type="entry name" value="Trypsin-like serine proteases"/>
    <property type="match status" value="1"/>
</dbReference>
<evidence type="ECO:0000256" key="1">
    <source>
        <dbReference type="ARBA" id="ARBA00022801"/>
    </source>
</evidence>